<gene>
    <name evidence="1" type="ORF">ODY93_13045</name>
</gene>
<proteinExistence type="predicted"/>
<protein>
    <submittedName>
        <fullName evidence="1">Uncharacterized protein</fullName>
    </submittedName>
</protein>
<accession>A0ABT6UDF9</accession>
<reference evidence="1 2" key="1">
    <citation type="submission" date="2022-09" db="EMBL/GenBank/DDBJ databases">
        <title>The outer-membrane cytochrome OmcA is essential for infection of Shewanella oneidensis by a zebrafish-associated bacteriophage.</title>
        <authorList>
            <person name="Grenfell A.W."/>
            <person name="Intile P."/>
            <person name="Mcfarlane J."/>
            <person name="Leung D."/>
            <person name="Abdalla K."/>
            <person name="Wold M."/>
            <person name="Kees E."/>
            <person name="Gralnick J."/>
        </authorList>
    </citation>
    <scope>NUCLEOTIDE SEQUENCE [LARGE SCALE GENOMIC DNA]</scope>
    <source>
        <strain evidence="1 2">NF-5</strain>
    </source>
</reference>
<dbReference type="RefSeq" id="WP_282679463.1">
    <property type="nucleotide sequence ID" value="NZ_CP106875.1"/>
</dbReference>
<keyword evidence="2" id="KW-1185">Reference proteome</keyword>
<comment type="caution">
    <text evidence="1">The sequence shown here is derived from an EMBL/GenBank/DDBJ whole genome shotgun (WGS) entry which is preliminary data.</text>
</comment>
<sequence length="247" mass="28287">MNEPEIAGAEVPAKKYQSREVKKLIEAELGIKLVTAFEKLDLTKFTMYDLWESCPTALRLAVAGFKSLDTPPKATNKDFASYCFSEIGYTDSEIAELLSVSVYTLAKWWNSQRKKCMQFMIKAIPHKEPASQWKPEYVEFIKSNSRLGIDKVATILGLTRSDLAVMFYEQHEILCRALKGIKAAPVDLDIDSIDENLSQFTKTVANIKTNELGEQIDIHRKQMYIWWKDPLKKRLIVYVTYGSKKES</sequence>
<name>A0ABT6UDF9_9GAMM</name>
<dbReference type="Proteomes" id="UP001159075">
    <property type="component" value="Unassembled WGS sequence"/>
</dbReference>
<dbReference type="EMBL" id="JAOTLW010000013">
    <property type="protein sequence ID" value="MDI5832498.1"/>
    <property type="molecule type" value="Genomic_DNA"/>
</dbReference>
<organism evidence="1 2">
    <name type="scientific">Shewanella xiamenensis</name>
    <dbReference type="NCBI Taxonomy" id="332186"/>
    <lineage>
        <taxon>Bacteria</taxon>
        <taxon>Pseudomonadati</taxon>
        <taxon>Pseudomonadota</taxon>
        <taxon>Gammaproteobacteria</taxon>
        <taxon>Alteromonadales</taxon>
        <taxon>Shewanellaceae</taxon>
        <taxon>Shewanella</taxon>
    </lineage>
</organism>
<evidence type="ECO:0000313" key="2">
    <source>
        <dbReference type="Proteomes" id="UP001159075"/>
    </source>
</evidence>
<evidence type="ECO:0000313" key="1">
    <source>
        <dbReference type="EMBL" id="MDI5832498.1"/>
    </source>
</evidence>